<dbReference type="PANTHER" id="PTHR21538">
    <property type="entry name" value="ANILLIN/RHOTEKIN RTKN"/>
    <property type="match status" value="1"/>
</dbReference>
<dbReference type="GO" id="GO:0000915">
    <property type="term" value="P:actomyosin contractile ring assembly"/>
    <property type="evidence" value="ECO:0007669"/>
    <property type="project" value="TreeGrafter"/>
</dbReference>
<keyword evidence="3" id="KW-1185">Reference proteome</keyword>
<dbReference type="GO" id="GO:0000281">
    <property type="term" value="P:mitotic cytokinesis"/>
    <property type="evidence" value="ECO:0007669"/>
    <property type="project" value="TreeGrafter"/>
</dbReference>
<dbReference type="Proteomes" id="UP000475862">
    <property type="component" value="Unassembled WGS sequence"/>
</dbReference>
<reference evidence="2 3" key="1">
    <citation type="submission" date="2019-08" db="EMBL/GenBank/DDBJ databases">
        <title>The genome of the soybean aphid Biotype 1, its phylome, world population structure and adaptation to the North American continent.</title>
        <authorList>
            <person name="Giordano R."/>
            <person name="Donthu R.K."/>
            <person name="Hernandez A.G."/>
            <person name="Wright C.L."/>
            <person name="Zimin A.V."/>
        </authorList>
    </citation>
    <scope>NUCLEOTIDE SEQUENCE [LARGE SCALE GENOMIC DNA]</scope>
    <source>
        <tissue evidence="2">Whole aphids</tissue>
    </source>
</reference>
<evidence type="ECO:0000313" key="2">
    <source>
        <dbReference type="EMBL" id="KAE9527880.1"/>
    </source>
</evidence>
<dbReference type="SUPFAM" id="SSF50729">
    <property type="entry name" value="PH domain-like"/>
    <property type="match status" value="1"/>
</dbReference>
<feature type="region of interest" description="Disordered" evidence="1">
    <location>
        <begin position="535"/>
        <end position="554"/>
    </location>
</feature>
<dbReference type="EMBL" id="VYZN01000050">
    <property type="protein sequence ID" value="KAE9527880.1"/>
    <property type="molecule type" value="Genomic_DNA"/>
</dbReference>
<feature type="region of interest" description="Disordered" evidence="1">
    <location>
        <begin position="1239"/>
        <end position="1276"/>
    </location>
</feature>
<dbReference type="InterPro" id="IPR011993">
    <property type="entry name" value="PH-like_dom_sf"/>
</dbReference>
<feature type="region of interest" description="Disordered" evidence="1">
    <location>
        <begin position="41"/>
        <end position="62"/>
    </location>
</feature>
<organism evidence="2 3">
    <name type="scientific">Aphis glycines</name>
    <name type="common">Soybean aphid</name>
    <dbReference type="NCBI Taxonomy" id="307491"/>
    <lineage>
        <taxon>Eukaryota</taxon>
        <taxon>Metazoa</taxon>
        <taxon>Ecdysozoa</taxon>
        <taxon>Arthropoda</taxon>
        <taxon>Hexapoda</taxon>
        <taxon>Insecta</taxon>
        <taxon>Pterygota</taxon>
        <taxon>Neoptera</taxon>
        <taxon>Paraneoptera</taxon>
        <taxon>Hemiptera</taxon>
        <taxon>Sternorrhyncha</taxon>
        <taxon>Aphidomorpha</taxon>
        <taxon>Aphidoidea</taxon>
        <taxon>Aphididae</taxon>
        <taxon>Aphidini</taxon>
        <taxon>Aphis</taxon>
        <taxon>Aphis</taxon>
    </lineage>
</organism>
<feature type="region of interest" description="Disordered" evidence="1">
    <location>
        <begin position="460"/>
        <end position="479"/>
    </location>
</feature>
<evidence type="ECO:0008006" key="4">
    <source>
        <dbReference type="Google" id="ProtNLM"/>
    </source>
</evidence>
<proteinExistence type="predicted"/>
<dbReference type="GO" id="GO:0031106">
    <property type="term" value="P:septin ring organization"/>
    <property type="evidence" value="ECO:0007669"/>
    <property type="project" value="TreeGrafter"/>
</dbReference>
<evidence type="ECO:0000256" key="1">
    <source>
        <dbReference type="SAM" id="MobiDB-lite"/>
    </source>
</evidence>
<protein>
    <recommendedName>
        <fullName evidence="4">PH domain-containing protein</fullName>
    </recommendedName>
</protein>
<dbReference type="Gene3D" id="2.30.29.30">
    <property type="entry name" value="Pleckstrin-homology domain (PH domain)/Phosphotyrosine-binding domain (PTB)"/>
    <property type="match status" value="1"/>
</dbReference>
<name>A0A6G0T8E2_APHGL</name>
<accession>A0A6G0T8E2</accession>
<dbReference type="GO" id="GO:0005826">
    <property type="term" value="C:actomyosin contractile ring"/>
    <property type="evidence" value="ECO:0007669"/>
    <property type="project" value="TreeGrafter"/>
</dbReference>
<sequence length="1276" mass="143092">MDDFTEDTILNSERSDECIDFTMMYRMLERTQKRQKLLASTLSQMSQPTPNSLSPPSRPSRRTRLAELANQVDQWLSDDQNFKQSETISSSKKTETINEIQNESKTLATVSPQYALTKPLIKTNENKSADTQQSKPNQYNNKFKQLRQQNQLDKEAQPQRRSPRLSTSNLTVAQRRALFEPNIVTQQPSKKQVITTTVTISLTKTTPAITTTSTTAANEATEESVEDVIKTPPRPIPCSASTPPSRRGSRPRTGFPMLGPDDQRLWIPPCIKNVLLKKKLISEMENDEKLSDDNIKEDKLVLTKSPFDKIYNPGSTKYKPASPSSNLYPDLSLIADDNLENDTSPSPLEIQSIACKRRSNGSSALNTSTASSESVPEDCDDAEILGAKRYRCHQKEKDAEINEVATLQEITSPSTPVTGFNSTPGGGHCSMLSSHAGSPLSQACSSFIFQRGNESLCGNKSFSNSTEQRQDQQCNAQANQLPESRLIDKYFEFVNSDGEEETELNTNNAFSPNKLDSHRKLQFNNSKHNADIIESDKHNSSSSSSSSTKPALVHTVSTYRKQQQQLRLNGAISSSKQQMRIPERVNEEQQDEDTDEEEIHLQELEKVAARARDLERIVVPEQDRIIEQATQALNICDVYRQKNTLRPVTSNQFSPEHIHAERLLLIAGLRRTDAVREAQRLRVERTLLPGGIMGERSTYLNAHGDGKTLVIHSLRVPILSSLNSGGNHNKIKHNSGEGLENLTRWPGGYRYFVCAVRAVATVHRPPVTAASRPADAVEESVLRFSNDATICRNNDESNYGYVEFITKKKVKNSSGRKCPAPTESEGAPIMIHGLDDKGWKITVELYGVSPTGTGEYDHHNGGHNVKEHDGHENKSVLDKLWSTVTTPSKEPKKHHGSTATACIESPGGPMAVRNTVFRQLGYFVFSDGQVDRKQFTLNKVHQSGGISSNSRVTTNAAVEETVRVGMCLLEEGEQYTFENDMGGINLDNKSSESNSYAASGIKVVMAQKSLKFPSECKRLEGFLTLFDDHELRTHNFEREGQWKRRADIGDCTKSGTTSWRRLWFRAEIIDMNQQKSINNSDKSQEQQNGKTLKQQTIVLRYWMYPEYAEQEREPLGSIDLNCCLPPPLTEEEITTAAPDQQLKHKQNPISAAPALPDLCTRPNTLRLILYNVDAECDSSNDGDRDDEKTHEVLLLAADTADERREWCETINAAVNAISGHREQIRLALATQLKKKQYNTEKEQQQLRQQIEQRTGAWPTTSSGTRQQYGKKKKFYK</sequence>
<gene>
    <name evidence="2" type="ORF">AGLY_012704</name>
</gene>
<evidence type="ECO:0000313" key="3">
    <source>
        <dbReference type="Proteomes" id="UP000475862"/>
    </source>
</evidence>
<feature type="region of interest" description="Disordered" evidence="1">
    <location>
        <begin position="213"/>
        <end position="260"/>
    </location>
</feature>
<dbReference type="InterPro" id="IPR051364">
    <property type="entry name" value="Cytokinesis/Rho-signaling"/>
</dbReference>
<dbReference type="OrthoDB" id="5915976at2759"/>
<dbReference type="AlphaFoldDB" id="A0A6G0T8E2"/>
<feature type="region of interest" description="Disordered" evidence="1">
    <location>
        <begin position="563"/>
        <end position="595"/>
    </location>
</feature>
<comment type="caution">
    <text evidence="2">The sequence shown here is derived from an EMBL/GenBank/DDBJ whole genome shotgun (WGS) entry which is preliminary data.</text>
</comment>
<dbReference type="PANTHER" id="PTHR21538:SF23">
    <property type="entry name" value="ANILLIN"/>
    <property type="match status" value="1"/>
</dbReference>
<feature type="compositionally biased region" description="Polar residues" evidence="1">
    <location>
        <begin position="563"/>
        <end position="578"/>
    </location>
</feature>
<feature type="compositionally biased region" description="Low complexity" evidence="1">
    <location>
        <begin position="241"/>
        <end position="254"/>
    </location>
</feature>
<feature type="compositionally biased region" description="Polar residues" evidence="1">
    <location>
        <begin position="1257"/>
        <end position="1267"/>
    </location>
</feature>
<feature type="region of interest" description="Disordered" evidence="1">
    <location>
        <begin position="150"/>
        <end position="169"/>
    </location>
</feature>